<dbReference type="PROSITE" id="PS50082">
    <property type="entry name" value="WD_REPEATS_2"/>
    <property type="match status" value="2"/>
</dbReference>
<dbReference type="PROSITE" id="PS50294">
    <property type="entry name" value="WD_REPEATS_REGION"/>
    <property type="match status" value="1"/>
</dbReference>
<evidence type="ECO:0000313" key="4">
    <source>
        <dbReference type="EMBL" id="PWA62877.1"/>
    </source>
</evidence>
<organism evidence="4 5">
    <name type="scientific">Artemisia annua</name>
    <name type="common">Sweet wormwood</name>
    <dbReference type="NCBI Taxonomy" id="35608"/>
    <lineage>
        <taxon>Eukaryota</taxon>
        <taxon>Viridiplantae</taxon>
        <taxon>Streptophyta</taxon>
        <taxon>Embryophyta</taxon>
        <taxon>Tracheophyta</taxon>
        <taxon>Spermatophyta</taxon>
        <taxon>Magnoliopsida</taxon>
        <taxon>eudicotyledons</taxon>
        <taxon>Gunneridae</taxon>
        <taxon>Pentapetalae</taxon>
        <taxon>asterids</taxon>
        <taxon>campanulids</taxon>
        <taxon>Asterales</taxon>
        <taxon>Asteraceae</taxon>
        <taxon>Asteroideae</taxon>
        <taxon>Anthemideae</taxon>
        <taxon>Artemisiinae</taxon>
        <taxon>Artemisia</taxon>
    </lineage>
</organism>
<comment type="caution">
    <text evidence="4">The sequence shown here is derived from an EMBL/GenBank/DDBJ whole genome shotgun (WGS) entry which is preliminary data.</text>
</comment>
<dbReference type="OrthoDB" id="998263at2759"/>
<dbReference type="EMBL" id="PKPP01004765">
    <property type="protein sequence ID" value="PWA62877.1"/>
    <property type="molecule type" value="Genomic_DNA"/>
</dbReference>
<dbReference type="Pfam" id="PF00400">
    <property type="entry name" value="WD40"/>
    <property type="match status" value="3"/>
</dbReference>
<gene>
    <name evidence="4" type="ORF">CTI12_AA359810</name>
</gene>
<accession>A0A2U1MNQ6</accession>
<dbReference type="InterPro" id="IPR015943">
    <property type="entry name" value="WD40/YVTN_repeat-like_dom_sf"/>
</dbReference>
<protein>
    <submittedName>
        <fullName evidence="4">DDB1-and CUL4-associated factor 8</fullName>
    </submittedName>
</protein>
<keyword evidence="5" id="KW-1185">Reference proteome</keyword>
<dbReference type="GO" id="GO:0080008">
    <property type="term" value="C:Cul4-RING E3 ubiquitin ligase complex"/>
    <property type="evidence" value="ECO:0007669"/>
    <property type="project" value="TreeGrafter"/>
</dbReference>
<evidence type="ECO:0000256" key="1">
    <source>
        <dbReference type="ARBA" id="ARBA00022574"/>
    </source>
</evidence>
<keyword evidence="1 3" id="KW-0853">WD repeat</keyword>
<dbReference type="SUPFAM" id="SSF50978">
    <property type="entry name" value="WD40 repeat-like"/>
    <property type="match status" value="1"/>
</dbReference>
<feature type="repeat" description="WD" evidence="3">
    <location>
        <begin position="301"/>
        <end position="332"/>
    </location>
</feature>
<proteinExistence type="predicted"/>
<name>A0A2U1MNQ6_ARTAN</name>
<sequence length="366" mass="41193">MTSSKKRERDASIDTAVIDISRREVGRLSTRKFFNRIAASEDLVLRLHLSRKLEKHRGCVNTVSFNGDGDVLVSGSDDRKVIFWDWEHGNVKLSFYSGHDDNIFQAKIMPGTDDRSIVTCAADGQLMQGYSKLLLRISIPLDHEVAYLGVLVMFFVQYEYARLYDIRHYKWDSSTDFGKPSDHFCPRNLIGDENLGITGLAFSDQSELLASYLNDSIYLFSKDMGLGSDVKAISDNSLVSSDSEMETDGKDGPQAYKGHRNCETVKGVNFFGPKCEYVVSGSDCGRMFIWRKSDSELIRVMEADKQVVNCIEAHPRTTMLASSGLERDIKIWTPSAVDKATLPTNIDEEIQKPVENIHELKAYNIA</sequence>
<dbReference type="Proteomes" id="UP000245207">
    <property type="component" value="Unassembled WGS sequence"/>
</dbReference>
<evidence type="ECO:0000256" key="2">
    <source>
        <dbReference type="ARBA" id="ARBA00022737"/>
    </source>
</evidence>
<dbReference type="Gene3D" id="2.130.10.10">
    <property type="entry name" value="YVTN repeat-like/Quinoprotein amine dehydrogenase"/>
    <property type="match status" value="1"/>
</dbReference>
<dbReference type="PANTHER" id="PTHR15574">
    <property type="entry name" value="WD REPEAT DOMAIN-CONTAINING FAMILY"/>
    <property type="match status" value="1"/>
</dbReference>
<dbReference type="InterPro" id="IPR001680">
    <property type="entry name" value="WD40_rpt"/>
</dbReference>
<evidence type="ECO:0000256" key="3">
    <source>
        <dbReference type="PROSITE-ProRule" id="PRU00221"/>
    </source>
</evidence>
<dbReference type="SMART" id="SM00320">
    <property type="entry name" value="WD40"/>
    <property type="match status" value="5"/>
</dbReference>
<dbReference type="GO" id="GO:0005737">
    <property type="term" value="C:cytoplasm"/>
    <property type="evidence" value="ECO:0007669"/>
    <property type="project" value="TreeGrafter"/>
</dbReference>
<evidence type="ECO:0000313" key="5">
    <source>
        <dbReference type="Proteomes" id="UP000245207"/>
    </source>
</evidence>
<reference evidence="4 5" key="1">
    <citation type="journal article" date="2018" name="Mol. Plant">
        <title>The genome of Artemisia annua provides insight into the evolution of Asteraceae family and artemisinin biosynthesis.</title>
        <authorList>
            <person name="Shen Q."/>
            <person name="Zhang L."/>
            <person name="Liao Z."/>
            <person name="Wang S."/>
            <person name="Yan T."/>
            <person name="Shi P."/>
            <person name="Liu M."/>
            <person name="Fu X."/>
            <person name="Pan Q."/>
            <person name="Wang Y."/>
            <person name="Lv Z."/>
            <person name="Lu X."/>
            <person name="Zhang F."/>
            <person name="Jiang W."/>
            <person name="Ma Y."/>
            <person name="Chen M."/>
            <person name="Hao X."/>
            <person name="Li L."/>
            <person name="Tang Y."/>
            <person name="Lv G."/>
            <person name="Zhou Y."/>
            <person name="Sun X."/>
            <person name="Brodelius P.E."/>
            <person name="Rose J.K.C."/>
            <person name="Tang K."/>
        </authorList>
    </citation>
    <scope>NUCLEOTIDE SEQUENCE [LARGE SCALE GENOMIC DNA]</scope>
    <source>
        <strain evidence="5">cv. Huhao1</strain>
        <tissue evidence="4">Leaf</tissue>
    </source>
</reference>
<feature type="repeat" description="WD" evidence="3">
    <location>
        <begin position="53"/>
        <end position="94"/>
    </location>
</feature>
<keyword evidence="2" id="KW-0677">Repeat</keyword>
<dbReference type="PANTHER" id="PTHR15574:SF67">
    <property type="entry name" value="WD40_YVTN REPEAT-LIKE-CONTAINING DOMAIN-CONTAINING PROTEIN-RELATED"/>
    <property type="match status" value="1"/>
</dbReference>
<dbReference type="InterPro" id="IPR045151">
    <property type="entry name" value="DCAF8"/>
</dbReference>
<dbReference type="STRING" id="35608.A0A2U1MNQ6"/>
<dbReference type="InterPro" id="IPR036322">
    <property type="entry name" value="WD40_repeat_dom_sf"/>
</dbReference>
<dbReference type="AlphaFoldDB" id="A0A2U1MNQ6"/>